<sequence length="958" mass="101647">MLSRVAAGVMAPRAHNRRRVTGSGGRRREGRESEPQRPNMSRRVFASALLLLLLVVMMCDTGGVEADVRAPGPGSSPENHFVWRDVEERTVSSLRVPSLLEVDGKVFAVAEAQCTGKNDAGEGSFTGIASGLLTLDKKQTKEELDASKVKTQVLEECPSDKEECASQPEGHAVSQSETKVRVSRPTTVVKENDIYMLVGKYSPTAVVVPPMNDAEDCGLLLVKGKVGGGSSDSIIWGDTSGVPCISTVEKEKVAFTRLIGGGGLGVKMHDDTLVFPVQAVTKEGGKAVSLIMYSLDAANWKLSNGISDGGCSDPSVVGWKEDKKLMMMTACVDGRRRVYESGDKGDSWTEALGTLSRVWGNKQGEEVKAVRSGFITATIEGDENKRNVMLVTLPVYSKNTESEEKENVKKGKLHLWLTDNTHIVDIGPVSDDDAAASSLLYKSAGSGDNEQKEEKLIVLYEKKKGAEGKPSPGMVSVPLTEQLQRVKDVLATWKKVDDLVSELCPSEEDGSPDDACSPTVKITDGLVGFLSDNFSDGTWKDEYLGVNATVKGNDDEGKKATKTSNGVKFHGAWAEWPVGKQGENQLYHFANYNFTLVATVSIEKVPTTEGLISLMGVQMNDSGKTVLLGLSYNKEKKWKVLCSGENPEDQSRTLATETKHHVVILLRNGTQGSAYVDGQRVGGGEACALENTDSKEISHFYIGGDGEKADNKEGVSVTVTNVLLYNRPLNDDEITALNTKLSIPKARGAKTVDGDTPPVVSKQATLETETPSSHVGQQQTEQGSLRTSENAGSGGLSTSAASPARNSPAAKESEDQSALGASPEGYSNVDVDSSSEGGQTVDAEAVDMVQGDETQQLSAGTPATADTNAPTAETMAHDGTAVTPEVGGHYGENAAMVGGTDGQKGEDIHARDGEVKAAALNSSLGNLSQGNNSDAGTVRGSGLLPLLLLFGLWVFAAL</sequence>
<evidence type="ECO:0000259" key="2">
    <source>
        <dbReference type="Pfam" id="PF13859"/>
    </source>
</evidence>
<dbReference type="InterPro" id="IPR021287">
    <property type="entry name" value="Trans-sialidase_CS"/>
</dbReference>
<dbReference type="VEuPathDB" id="TriTrypDB:TCSYLVIO_007674"/>
<evidence type="ECO:0000256" key="1">
    <source>
        <dbReference type="SAM" id="MobiDB-lite"/>
    </source>
</evidence>
<feature type="region of interest" description="Disordered" evidence="1">
    <location>
        <begin position="1"/>
        <end position="40"/>
    </location>
</feature>
<dbReference type="VEuPathDB" id="TriTrypDB:Tc_MARK_6990"/>
<dbReference type="VEuPathDB" id="TriTrypDB:C3747_52g71"/>
<dbReference type="SUPFAM" id="SSF50939">
    <property type="entry name" value="Sialidases"/>
    <property type="match status" value="1"/>
</dbReference>
<feature type="region of interest" description="Disordered" evidence="1">
    <location>
        <begin position="764"/>
        <end position="837"/>
    </location>
</feature>
<dbReference type="InterPro" id="IPR055239">
    <property type="entry name" value="TS_C"/>
</dbReference>
<dbReference type="VEuPathDB" id="TriTrypDB:Tc_MARK_8989"/>
<dbReference type="InterPro" id="IPR011040">
    <property type="entry name" value="Sialidase"/>
</dbReference>
<dbReference type="VEuPathDB" id="TriTrypDB:TcCLB.506967.60"/>
<dbReference type="GO" id="GO:0004308">
    <property type="term" value="F:exo-alpha-sialidase activity"/>
    <property type="evidence" value="ECO:0007669"/>
    <property type="project" value="InterPro"/>
</dbReference>
<dbReference type="InterPro" id="IPR013320">
    <property type="entry name" value="ConA-like_dom_sf"/>
</dbReference>
<dbReference type="Pfam" id="PF22925">
    <property type="entry name" value="TS_C"/>
    <property type="match status" value="1"/>
</dbReference>
<dbReference type="SUPFAM" id="SSF49899">
    <property type="entry name" value="Concanavalin A-like lectins/glucanases"/>
    <property type="match status" value="1"/>
</dbReference>
<reference evidence="4 5" key="1">
    <citation type="journal article" date="2018" name="Microb. Genom.">
        <title>Expanding an expanded genome: long-read sequencing of Trypanosoma cruzi.</title>
        <authorList>
            <person name="Berna L."/>
            <person name="Rodriguez M."/>
            <person name="Chiribao M.L."/>
            <person name="Parodi-Talice A."/>
            <person name="Pita S."/>
            <person name="Rijo G."/>
            <person name="Alvarez-Valin F."/>
            <person name="Robello C."/>
        </authorList>
    </citation>
    <scope>NUCLEOTIDE SEQUENCE [LARGE SCALE GENOMIC DNA]</scope>
    <source>
        <strain evidence="4 5">TCC</strain>
    </source>
</reference>
<dbReference type="VEuPathDB" id="TriTrypDB:TcCLB.510697.50"/>
<dbReference type="VEuPathDB" id="TriTrypDB:TcG_13065"/>
<feature type="region of interest" description="Disordered" evidence="1">
    <location>
        <begin position="853"/>
        <end position="874"/>
    </location>
</feature>
<organism evidence="4 5">
    <name type="scientific">Trypanosoma cruzi</name>
    <dbReference type="NCBI Taxonomy" id="5693"/>
    <lineage>
        <taxon>Eukaryota</taxon>
        <taxon>Discoba</taxon>
        <taxon>Euglenozoa</taxon>
        <taxon>Kinetoplastea</taxon>
        <taxon>Metakinetoplastina</taxon>
        <taxon>Trypanosomatida</taxon>
        <taxon>Trypanosomatidae</taxon>
        <taxon>Trypanosoma</taxon>
        <taxon>Schizotrypanum</taxon>
    </lineage>
</organism>
<dbReference type="VEuPathDB" id="TriTrypDB:TcCLB.506245.250"/>
<dbReference type="SMR" id="A0A2V2WX69"/>
<dbReference type="InterPro" id="IPR008377">
    <property type="entry name" value="Sialidase_trypan"/>
</dbReference>
<dbReference type="VEuPathDB" id="TriTrypDB:ECC02_010914"/>
<dbReference type="CDD" id="cd15482">
    <property type="entry name" value="Sialidase_non-viral"/>
    <property type="match status" value="1"/>
</dbReference>
<dbReference type="Gene3D" id="2.120.10.10">
    <property type="match status" value="1"/>
</dbReference>
<dbReference type="InterPro" id="IPR036278">
    <property type="entry name" value="Sialidase_sf"/>
</dbReference>
<proteinExistence type="predicted"/>
<dbReference type="EMBL" id="PRFC01000052">
    <property type="protein sequence ID" value="PWV12289.1"/>
    <property type="molecule type" value="Genomic_DNA"/>
</dbReference>
<dbReference type="Gene3D" id="2.60.120.200">
    <property type="match status" value="1"/>
</dbReference>
<dbReference type="VEuPathDB" id="TriTrypDB:TcBrA4_0142270"/>
<feature type="compositionally biased region" description="Polar residues" evidence="1">
    <location>
        <begin position="764"/>
        <end position="790"/>
    </location>
</feature>
<name>A0A2V2WX69_TRYCR</name>
<dbReference type="Pfam" id="PF13859">
    <property type="entry name" value="BNR_3"/>
    <property type="match status" value="1"/>
</dbReference>
<accession>A0A2V2WX69</accession>
<dbReference type="VEuPathDB" id="TriTrypDB:TcCL_Unassigned03173"/>
<dbReference type="VEuPathDB" id="TriTrypDB:C4B63_3g575"/>
<dbReference type="VEuPathDB" id="TriTrypDB:TCDM_07878"/>
<feature type="domain" description="Trans-sialidase C-terminal" evidence="3">
    <location>
        <begin position="522"/>
        <end position="731"/>
    </location>
</feature>
<feature type="compositionally biased region" description="Basic and acidic residues" evidence="1">
    <location>
        <begin position="26"/>
        <end position="35"/>
    </location>
</feature>
<gene>
    <name evidence="4" type="ORF">C3747_52g71</name>
</gene>
<evidence type="ECO:0000313" key="4">
    <source>
        <dbReference type="EMBL" id="PWV12289.1"/>
    </source>
</evidence>
<evidence type="ECO:0000259" key="3">
    <source>
        <dbReference type="Pfam" id="PF22925"/>
    </source>
</evidence>
<feature type="domain" description="Sialidase" evidence="2">
    <location>
        <begin position="96"/>
        <end position="461"/>
    </location>
</feature>
<comment type="caution">
    <text evidence="4">The sequence shown here is derived from an EMBL/GenBank/DDBJ whole genome shotgun (WGS) entry which is preliminary data.</text>
</comment>
<protein>
    <submittedName>
        <fullName evidence="4">Putative trans-sialidase, Group VI</fullName>
    </submittedName>
</protein>
<dbReference type="PRINTS" id="PR01803">
    <property type="entry name" value="TCSIALIDASE"/>
</dbReference>
<dbReference type="Pfam" id="PF11052">
    <property type="entry name" value="Tr-sialidase_C"/>
    <property type="match status" value="1"/>
</dbReference>
<dbReference type="AlphaFoldDB" id="A0A2V2WX69"/>
<evidence type="ECO:0000313" key="5">
    <source>
        <dbReference type="Proteomes" id="UP000246078"/>
    </source>
</evidence>
<dbReference type="VEuPathDB" id="TriTrypDB:BCY84_17035"/>
<feature type="compositionally biased region" description="Low complexity" evidence="1">
    <location>
        <begin position="796"/>
        <end position="810"/>
    </location>
</feature>
<dbReference type="Proteomes" id="UP000246078">
    <property type="component" value="Unassembled WGS sequence"/>
</dbReference>
<feature type="compositionally biased region" description="Low complexity" evidence="1">
    <location>
        <begin position="859"/>
        <end position="874"/>
    </location>
</feature>